<comment type="similarity">
    <text evidence="1">Belongs to the short-chain dehydrogenases/reductases (SDR) family.</text>
</comment>
<dbReference type="SUPFAM" id="SSF51735">
    <property type="entry name" value="NAD(P)-binding Rossmann-fold domains"/>
    <property type="match status" value="1"/>
</dbReference>
<dbReference type="InterPro" id="IPR055280">
    <property type="entry name" value="TIC32"/>
</dbReference>
<proteinExistence type="inferred from homology"/>
<dbReference type="PANTHER" id="PTHR48476">
    <property type="entry name" value="SHORT-CHAIN DEHYDROGENASE TIC 32, CHLOROPLASTIC-LIKE"/>
    <property type="match status" value="1"/>
</dbReference>
<evidence type="ECO:0008006" key="4">
    <source>
        <dbReference type="Google" id="ProtNLM"/>
    </source>
</evidence>
<dbReference type="InterPro" id="IPR036291">
    <property type="entry name" value="NAD(P)-bd_dom_sf"/>
</dbReference>
<dbReference type="PRINTS" id="PR00081">
    <property type="entry name" value="GDHRDH"/>
</dbReference>
<dbReference type="AlphaFoldDB" id="A0A7N0U5J9"/>
<dbReference type="CDD" id="cd05327">
    <property type="entry name" value="retinol-DH_like_SDR_c_like"/>
    <property type="match status" value="1"/>
</dbReference>
<reference evidence="2" key="1">
    <citation type="submission" date="2021-01" db="UniProtKB">
        <authorList>
            <consortium name="EnsemblPlants"/>
        </authorList>
    </citation>
    <scope>IDENTIFICATION</scope>
</reference>
<dbReference type="Gramene" id="Kaladp0053s0677.1.v1.1">
    <property type="protein sequence ID" value="Kaladp0053s0677.1.v1.1"/>
    <property type="gene ID" value="Kaladp0053s0677.v1.1"/>
</dbReference>
<dbReference type="EnsemblPlants" id="Kaladp0053s0677.1.v1.1">
    <property type="protein sequence ID" value="Kaladp0053s0677.1.v1.1"/>
    <property type="gene ID" value="Kaladp0053s0677.v1.1"/>
</dbReference>
<organism evidence="2 3">
    <name type="scientific">Kalanchoe fedtschenkoi</name>
    <name type="common">Lavender scallops</name>
    <name type="synonym">South American air plant</name>
    <dbReference type="NCBI Taxonomy" id="63787"/>
    <lineage>
        <taxon>Eukaryota</taxon>
        <taxon>Viridiplantae</taxon>
        <taxon>Streptophyta</taxon>
        <taxon>Embryophyta</taxon>
        <taxon>Tracheophyta</taxon>
        <taxon>Spermatophyta</taxon>
        <taxon>Magnoliopsida</taxon>
        <taxon>eudicotyledons</taxon>
        <taxon>Gunneridae</taxon>
        <taxon>Pentapetalae</taxon>
        <taxon>Saxifragales</taxon>
        <taxon>Crassulaceae</taxon>
        <taxon>Kalanchoe</taxon>
    </lineage>
</organism>
<dbReference type="InterPro" id="IPR002347">
    <property type="entry name" value="SDR_fam"/>
</dbReference>
<sequence>MPTHIPTSSHTTGQWSLKMKMRFFGGKGASGFSANSTAEEVTDGIDATGLAAVVTGGASGIGAETARVLALRGAHVIIGDKNLAAGLQTRESILKQIPSAKVDVKELDLSSMVSVRNFAKQFISTGLPVNLLINNAGVMGVPYKLSVDNIELHFATNHVGHFLLTDLFLDTMKKTAQESKIQGRIVNVGSMAHFTTYPEGIRFDKINEEASYRPFSAYCVSKLASILHANELSRRLKDEGADVTANSLHPGFVYTKIVDHYPFMETTIMRFVKMISAFFIKDIHQGAATTCYAALHPQVRGVSGKYFSDCNLSEPWAQATDMDLAKKLWDFTSNLIKDTSLLD</sequence>
<evidence type="ECO:0000256" key="1">
    <source>
        <dbReference type="RuleBase" id="RU000363"/>
    </source>
</evidence>
<accession>A0A7N0U5J9</accession>
<dbReference type="OMA" id="ELQWGAN"/>
<protein>
    <recommendedName>
        <fullName evidence="4">Short-chain dehydrogenase/reductase</fullName>
    </recommendedName>
</protein>
<keyword evidence="3" id="KW-1185">Reference proteome</keyword>
<evidence type="ECO:0000313" key="2">
    <source>
        <dbReference type="EnsemblPlants" id="Kaladp0053s0677.1.v1.1"/>
    </source>
</evidence>
<dbReference type="PANTHER" id="PTHR48476:SF1">
    <property type="entry name" value="SHORT-CHAIN DEHYDROGENASE TIC 32, CHLOROPLASTIC-LIKE"/>
    <property type="match status" value="1"/>
</dbReference>
<dbReference type="PRINTS" id="PR00080">
    <property type="entry name" value="SDRFAMILY"/>
</dbReference>
<evidence type="ECO:0000313" key="3">
    <source>
        <dbReference type="Proteomes" id="UP000594263"/>
    </source>
</evidence>
<name>A0A7N0U5J9_KALFE</name>
<dbReference type="Proteomes" id="UP000594263">
    <property type="component" value="Unplaced"/>
</dbReference>
<dbReference type="Pfam" id="PF00106">
    <property type="entry name" value="adh_short"/>
    <property type="match status" value="1"/>
</dbReference>
<dbReference type="Gene3D" id="3.40.50.720">
    <property type="entry name" value="NAD(P)-binding Rossmann-like Domain"/>
    <property type="match status" value="1"/>
</dbReference>